<dbReference type="eggNOG" id="KOG1225">
    <property type="taxonomic scope" value="Eukaryota"/>
</dbReference>
<feature type="domain" description="EGF-like" evidence="12">
    <location>
        <begin position="215"/>
        <end position="248"/>
    </location>
</feature>
<feature type="disulfide bond" evidence="9">
    <location>
        <begin position="318"/>
        <end position="327"/>
    </location>
</feature>
<dbReference type="GeneID" id="8848822"/>
<dbReference type="InParanoid" id="D2V8G1"/>
<dbReference type="SMART" id="SM00315">
    <property type="entry name" value="RGS"/>
    <property type="match status" value="1"/>
</dbReference>
<evidence type="ECO:0000256" key="11">
    <source>
        <dbReference type="SAM" id="SignalP"/>
    </source>
</evidence>
<dbReference type="PROSITE" id="PS50026">
    <property type="entry name" value="EGF_3"/>
    <property type="match status" value="6"/>
</dbReference>
<dbReference type="PROSITE" id="PS50132">
    <property type="entry name" value="RGS"/>
    <property type="match status" value="1"/>
</dbReference>
<dbReference type="PROSITE" id="PS50927">
    <property type="entry name" value="BULB_LECTIN"/>
    <property type="match status" value="1"/>
</dbReference>
<evidence type="ECO:0000256" key="2">
    <source>
        <dbReference type="ARBA" id="ARBA00022475"/>
    </source>
</evidence>
<evidence type="ECO:0000256" key="8">
    <source>
        <dbReference type="ARBA" id="ARBA00023157"/>
    </source>
</evidence>
<keyword evidence="6 10" id="KW-1133">Transmembrane helix</keyword>
<dbReference type="Gene3D" id="1.10.167.10">
    <property type="entry name" value="Regulator of G-protein Signalling 4, domain 2"/>
    <property type="match status" value="1"/>
</dbReference>
<evidence type="ECO:0000256" key="5">
    <source>
        <dbReference type="ARBA" id="ARBA00022737"/>
    </source>
</evidence>
<evidence type="ECO:0000256" key="9">
    <source>
        <dbReference type="PROSITE-ProRule" id="PRU00076"/>
    </source>
</evidence>
<keyword evidence="2" id="KW-1003">Cell membrane</keyword>
<dbReference type="InterPro" id="IPR036305">
    <property type="entry name" value="RGS_sf"/>
</dbReference>
<accession>D2V8G1</accession>
<feature type="transmembrane region" description="Helical" evidence="10">
    <location>
        <begin position="1545"/>
        <end position="1565"/>
    </location>
</feature>
<gene>
    <name evidence="16" type="ORF">NAEGRDRAFT_57455</name>
</gene>
<dbReference type="PANTHER" id="PTHR11219">
    <property type="entry name" value="TENEURIN AND N-ACETYLGLUCOSAMINE-1-PHOSPHODIESTER ALPHA-N-ACETYLGLUCOSAMINIDASE"/>
    <property type="match status" value="1"/>
</dbReference>
<evidence type="ECO:0000256" key="6">
    <source>
        <dbReference type="ARBA" id="ARBA00022989"/>
    </source>
</evidence>
<name>D2V8G1_NAEGR</name>
<dbReference type="InterPro" id="IPR044926">
    <property type="entry name" value="RGS_subdomain_2"/>
</dbReference>
<feature type="transmembrane region" description="Helical" evidence="10">
    <location>
        <begin position="1845"/>
        <end position="1868"/>
    </location>
</feature>
<dbReference type="SUPFAM" id="SSF51110">
    <property type="entry name" value="alpha-D-mannose-specific plant lectins"/>
    <property type="match status" value="2"/>
</dbReference>
<keyword evidence="17" id="KW-1185">Reference proteome</keyword>
<dbReference type="PANTHER" id="PTHR11219:SF69">
    <property type="entry name" value="TENEURIN-A"/>
    <property type="match status" value="1"/>
</dbReference>
<proteinExistence type="predicted"/>
<dbReference type="InterPro" id="IPR036426">
    <property type="entry name" value="Bulb-type_lectin_dom_sf"/>
</dbReference>
<dbReference type="CDD" id="cd07440">
    <property type="entry name" value="RGS"/>
    <property type="match status" value="1"/>
</dbReference>
<dbReference type="InterPro" id="IPR051216">
    <property type="entry name" value="Teneurin"/>
</dbReference>
<keyword evidence="11" id="KW-0732">Signal</keyword>
<dbReference type="GO" id="GO:0005886">
    <property type="term" value="C:plasma membrane"/>
    <property type="evidence" value="ECO:0007669"/>
    <property type="project" value="UniProtKB-SubCell"/>
</dbReference>
<feature type="disulfide bond" evidence="9">
    <location>
        <begin position="238"/>
        <end position="247"/>
    </location>
</feature>
<evidence type="ECO:0000256" key="3">
    <source>
        <dbReference type="ARBA" id="ARBA00022536"/>
    </source>
</evidence>
<evidence type="ECO:0000256" key="7">
    <source>
        <dbReference type="ARBA" id="ARBA00023136"/>
    </source>
</evidence>
<dbReference type="PROSITE" id="PS50221">
    <property type="entry name" value="GAIN_B"/>
    <property type="match status" value="1"/>
</dbReference>
<keyword evidence="8 9" id="KW-1015">Disulfide bond</keyword>
<sequence length="2075" mass="224253">MTNRKATPRLRLSSTSCIYLIILIIVGICMSHSSHAQHTCTGVESTQIGTSGVCSGHGLCTGDDECTCLDITTSTALISNQNNIMTAGATFSSLYFGQYYLQMQTSGNLVLFDNSAGSNYASWMSGTYKKGTAPYQLKLETNGTLAIYGNGNVVKTLSEACTGGTAPFALVLQNNGDLVLYGSDGYVCWSTDYSDGSAPNYGYVGSTCQTPVCFNVNATSDAVCSGHGTCTSPNSCNCNSGYGNANCQTFVCGGTLAGSYNVCSGRGKGACVKPNNCSCQNGYSGESCQTYYCYGTFNNNTGVCSGNGVCSSSNVCTCKSGYYGNMCENYDCNGKLYNNSGVCSEKGSCVSPNNCSCIVGYGGDDCDKFQCFGLLSNDSKVCSGNGKCNGAEICSCNSGYYGQQCENFNCSNISKNSSSVCSGFGVCSSPNNCTCFSGYNGTNCQTYQCSGFDYSDPLVCSGKGSCISPNNCSCIAGYGGNNCEKFQCYGLLSNDSKVCSGNGKCNGADICSCNSGYYGQQCENYNCSNISKNSSSVCSGFGVCSSPNNCTCFSGYNGTNCQTYQCSGFDYSDPLACSGKGSCISPNNCSCIAGYSGSNCGTYYCNSVVYSDKNVCSGRGSCTQPNKCNCTSRYSGSNCESFSCFGYNFNSSLACSSNGSCIAPNICSCKSGFNGSNCESYSCHDIQFNSSNVCSGLGSCVSPNNCNCSKNYYGSTCSQFNCYGINYLNSTVCSGNGKCLDYNTCNCTANWFGPSCSVTKCFGINSNNTSVCNGKGTCTGNDICSCNANYFGTKCELTTCNSVSSNSSNVCSSKGTCISYNECSCQSGYSSTDCSVNLNPLVISLKKSSGVYYQNVTSVSLEIISDEFSSLASSNLVYQWICENCQGNTNTSTPFNQTNDRILMVNPSELKAPALYIFSANVFYTNPKGFASRVSNTVKFNMTVLVVPVVDVNVPSLDIFGLPSVYVGKQLAAGKAIEAVVSKVALNQSIVQSFLGCEGNCSSSLTFSWSVSMMVKSTLTNIFKSTGLITGYTRQGNSLLFTPAITLSTTNYISGSSYVVISLAIFNSANKNMTGSVTIPIISAASAPEGDLVTLDRTSGYALTDYFTITFNQWAAAEQLQPLQYAIGFTDPTSLKQIRLTEYSANLTISTYLPYISTDKKVTVGSLGLLVYVKDSLGNSDLLETLSVNVTAFNGTSSQLSSRIGELTGVAVTVASYDQSYLVASSGSGGNADLVSQIVQNIKIDPTNPATALSSFQALTSSSDSVNDKVVDQVTTKMSSFADSLTDLYKKEIEQYGYVRSKISQDDVKSAIEISGNLLQSGVGADKTTEVTSKMAALVLLSQVPTVLDSSSSELPAVTISTPLINITISSFKLSGPTSGNQTLSSGDSSIGMDISSILAKYDGFSKSAGTSLISYQNLPFSNNFTESTPSTSIANDFKFLQEGSVLPLANLTTPIILSFKLNLDLSTVSNYSSNTSTFACRYYDERSGAWSTDGCTLVGYNPATQMIDCACTHTTMFSTFLEQKTIEMTPIVKQVVTGLYSAQIAFGIFYFVMSTIILTLLIIFRKEQPISSRLGTPYLGMIALIIESVLVYIIQRSVLVSQLYSGNSQMWEAGDTAANVIANIVAILVNTLNLTAILSYVLQVFRFQFMKYLYQLIAKTRGDEKKSERIFKMLRYTTSTALFVTIVCVFAGINLLYWTLWVILVRTGAISSAAYTYIVSISYTTTVFVFSVMIILVTIFDFVGSHKQEKERVARASSKRKEPTSEFDVNTINFKKNYTNPFKKLYTWFISLDGPLYFRMEMMLYILCFIFLFFNQVLGLSSLSFRFQSEEMFQKALVTDMVSFIFEVLYVFTYMLTFGGYALLVLANYKIKGKVRNTERASEPENRQSSNDEIINKDMSVVLDNEEGYGLFEVFCEKEFSLENIYLFTDIKTNKSFLDSNDLERLPKFSKYIYNNYIKTNAPTEVNIPSKCRNAFLFLYKSIIKKNESYELFSVDIEAVDQDIKVATKNAPVPVIEIEEKVVKETFENLNRQILINLGDTFSRFVFTSEYTVFNKAHTLQQQLLEEANVVYIV</sequence>
<evidence type="ECO:0000256" key="1">
    <source>
        <dbReference type="ARBA" id="ARBA00004236"/>
    </source>
</evidence>
<dbReference type="InterPro" id="IPR000742">
    <property type="entry name" value="EGF"/>
</dbReference>
<evidence type="ECO:0000313" key="16">
    <source>
        <dbReference type="EMBL" id="EFC46803.1"/>
    </source>
</evidence>
<feature type="domain" description="GAIN-B" evidence="14">
    <location>
        <begin position="1356"/>
        <end position="1528"/>
    </location>
</feature>
<keyword evidence="4 10" id="KW-0812">Transmembrane</keyword>
<feature type="chain" id="PRO_5003037360" evidence="11">
    <location>
        <begin position="37"/>
        <end position="2075"/>
    </location>
</feature>
<dbReference type="OMA" id="YGQQCEN"/>
<feature type="transmembrane region" description="Helical" evidence="10">
    <location>
        <begin position="1577"/>
        <end position="1595"/>
    </location>
</feature>
<feature type="signal peptide" evidence="11">
    <location>
        <begin position="1"/>
        <end position="36"/>
    </location>
</feature>
<dbReference type="VEuPathDB" id="AmoebaDB:NAEGRDRAFT_57455"/>
<dbReference type="STRING" id="5762.D2V8G1"/>
<evidence type="ECO:0000259" key="14">
    <source>
        <dbReference type="PROSITE" id="PS50221"/>
    </source>
</evidence>
<feature type="disulfide bond" evidence="9">
    <location>
        <begin position="552"/>
        <end position="561"/>
    </location>
</feature>
<dbReference type="PROSITE" id="PS01186">
    <property type="entry name" value="EGF_2"/>
    <property type="match status" value="11"/>
</dbReference>
<feature type="domain" description="Bulb-type lectin" evidence="15">
    <location>
        <begin position="76"/>
        <end position="193"/>
    </location>
</feature>
<dbReference type="InterPro" id="IPR057244">
    <property type="entry name" value="GAIN_B"/>
</dbReference>
<feature type="transmembrane region" description="Helical" evidence="10">
    <location>
        <begin position="1621"/>
        <end position="1643"/>
    </location>
</feature>
<evidence type="ECO:0000313" key="17">
    <source>
        <dbReference type="Proteomes" id="UP000006671"/>
    </source>
</evidence>
<feature type="transmembrane region" description="Helical" evidence="10">
    <location>
        <begin position="1805"/>
        <end position="1825"/>
    </location>
</feature>
<evidence type="ECO:0000256" key="10">
    <source>
        <dbReference type="SAM" id="Phobius"/>
    </source>
</evidence>
<dbReference type="OrthoDB" id="18487at2759"/>
<feature type="domain" description="EGF-like" evidence="12">
    <location>
        <begin position="796"/>
        <end position="835"/>
    </location>
</feature>
<dbReference type="Pfam" id="PF00615">
    <property type="entry name" value="RGS"/>
    <property type="match status" value="1"/>
</dbReference>
<dbReference type="SMART" id="SM00181">
    <property type="entry name" value="EGF"/>
    <property type="match status" value="16"/>
</dbReference>
<comment type="caution">
    <text evidence="9">Lacks conserved residue(s) required for the propagation of feature annotation.</text>
</comment>
<feature type="disulfide bond" evidence="9">
    <location>
        <begin position="825"/>
        <end position="834"/>
    </location>
</feature>
<dbReference type="Proteomes" id="UP000006671">
    <property type="component" value="Unassembled WGS sequence"/>
</dbReference>
<dbReference type="SMART" id="SM00108">
    <property type="entry name" value="B_lectin"/>
    <property type="match status" value="1"/>
</dbReference>
<dbReference type="RefSeq" id="XP_002679547.1">
    <property type="nucleotide sequence ID" value="XM_002679501.1"/>
</dbReference>
<dbReference type="EMBL" id="GG738857">
    <property type="protein sequence ID" value="EFC46803.1"/>
    <property type="molecule type" value="Genomic_DNA"/>
</dbReference>
<dbReference type="PROSITE" id="PS00022">
    <property type="entry name" value="EGF_1"/>
    <property type="match status" value="11"/>
</dbReference>
<feature type="disulfide bond" evidence="9">
    <location>
        <begin position="435"/>
        <end position="444"/>
    </location>
</feature>
<keyword evidence="5" id="KW-0677">Repeat</keyword>
<keyword evidence="7 10" id="KW-0472">Membrane</keyword>
<dbReference type="Gene3D" id="2.10.25.10">
    <property type="entry name" value="Laminin"/>
    <property type="match status" value="8"/>
</dbReference>
<protein>
    <submittedName>
        <fullName evidence="16">Predicted protein</fullName>
    </submittedName>
</protein>
<feature type="disulfide bond" evidence="9">
    <location>
        <begin position="396"/>
        <end position="405"/>
    </location>
</feature>
<dbReference type="InterPro" id="IPR000203">
    <property type="entry name" value="GPS"/>
</dbReference>
<feature type="transmembrane region" description="Helical" evidence="10">
    <location>
        <begin position="1682"/>
        <end position="1704"/>
    </location>
</feature>
<evidence type="ECO:0000259" key="15">
    <source>
        <dbReference type="PROSITE" id="PS50927"/>
    </source>
</evidence>
<dbReference type="InterPro" id="IPR016137">
    <property type="entry name" value="RGS"/>
</dbReference>
<dbReference type="SUPFAM" id="SSF48097">
    <property type="entry name" value="Regulator of G-protein signaling, RGS"/>
    <property type="match status" value="1"/>
</dbReference>
<feature type="domain" description="EGF-like" evidence="12">
    <location>
        <begin position="412"/>
        <end position="445"/>
    </location>
</feature>
<comment type="subcellular location">
    <subcellularLocation>
        <location evidence="1">Cell membrane</location>
    </subcellularLocation>
</comment>
<feature type="transmembrane region" description="Helical" evidence="10">
    <location>
        <begin position="1716"/>
        <end position="1744"/>
    </location>
</feature>
<dbReference type="SMART" id="SM00303">
    <property type="entry name" value="GPS"/>
    <property type="match status" value="1"/>
</dbReference>
<dbReference type="KEGG" id="ngr:NAEGRDRAFT_57455"/>
<evidence type="ECO:0000259" key="13">
    <source>
        <dbReference type="PROSITE" id="PS50132"/>
    </source>
</evidence>
<keyword evidence="3 9" id="KW-0245">EGF-like domain</keyword>
<dbReference type="InterPro" id="IPR001480">
    <property type="entry name" value="Bulb-type_lectin_dom"/>
</dbReference>
<dbReference type="Gene3D" id="2.90.10.10">
    <property type="entry name" value="Bulb-type lectin domain"/>
    <property type="match status" value="1"/>
</dbReference>
<feature type="domain" description="EGF-like" evidence="12">
    <location>
        <begin position="367"/>
        <end position="406"/>
    </location>
</feature>
<evidence type="ECO:0000259" key="12">
    <source>
        <dbReference type="PROSITE" id="PS50026"/>
    </source>
</evidence>
<feature type="domain" description="EGF-like" evidence="12">
    <location>
        <begin position="296"/>
        <end position="328"/>
    </location>
</feature>
<evidence type="ECO:0000256" key="4">
    <source>
        <dbReference type="ARBA" id="ARBA00022692"/>
    </source>
</evidence>
<feature type="domain" description="RGS" evidence="13">
    <location>
        <begin position="1899"/>
        <end position="2056"/>
    </location>
</feature>
<reference evidence="16 17" key="1">
    <citation type="journal article" date="2010" name="Cell">
        <title>The genome of Naegleria gruberi illuminates early eukaryotic versatility.</title>
        <authorList>
            <person name="Fritz-Laylin L.K."/>
            <person name="Prochnik S.E."/>
            <person name="Ginger M.L."/>
            <person name="Dacks J.B."/>
            <person name="Carpenter M.L."/>
            <person name="Field M.C."/>
            <person name="Kuo A."/>
            <person name="Paredez A."/>
            <person name="Chapman J."/>
            <person name="Pham J."/>
            <person name="Shu S."/>
            <person name="Neupane R."/>
            <person name="Cipriano M."/>
            <person name="Mancuso J."/>
            <person name="Tu H."/>
            <person name="Salamov A."/>
            <person name="Lindquist E."/>
            <person name="Shapiro H."/>
            <person name="Lucas S."/>
            <person name="Grigoriev I.V."/>
            <person name="Cande W.Z."/>
            <person name="Fulton C."/>
            <person name="Rokhsar D.S."/>
            <person name="Dawson S.C."/>
        </authorList>
    </citation>
    <scope>NUCLEOTIDE SEQUENCE [LARGE SCALE GENOMIC DNA]</scope>
    <source>
        <strain evidence="16 17">NEG-M</strain>
    </source>
</reference>
<feature type="domain" description="EGF-like" evidence="12">
    <location>
        <begin position="529"/>
        <end position="562"/>
    </location>
</feature>
<organism evidence="17">
    <name type="scientific">Naegleria gruberi</name>
    <name type="common">Amoeba</name>
    <dbReference type="NCBI Taxonomy" id="5762"/>
    <lineage>
        <taxon>Eukaryota</taxon>
        <taxon>Discoba</taxon>
        <taxon>Heterolobosea</taxon>
        <taxon>Tetramitia</taxon>
        <taxon>Eutetramitia</taxon>
        <taxon>Vahlkampfiidae</taxon>
        <taxon>Naegleria</taxon>
    </lineage>
</organism>